<sequence>MWQDGGTEMMDQRRRFSWSGVLPTLLMLMLSASACSVSDSSAKPPDQPETKTVTKPPTPTTSTESSEATESSQLPGSLHVVVFFEGPRGREHIDVQLRSDDHVTTVAGVHADESRSNPPRQRFELSDVERREYQARVAALAEIPRCEPLAQLADEPTWSVDSERYNDRGPSLWFRADGAELLASADPCLGYVRLTHFVYTAWVSHIGL</sequence>
<protein>
    <recommendedName>
        <fullName evidence="5">Lipoprotein</fullName>
    </recommendedName>
</protein>
<evidence type="ECO:0008006" key="5">
    <source>
        <dbReference type="Google" id="ProtNLM"/>
    </source>
</evidence>
<dbReference type="Proteomes" id="UP000031599">
    <property type="component" value="Unassembled WGS sequence"/>
</dbReference>
<accession>A0A0C2A6V4</accession>
<feature type="signal peptide" evidence="2">
    <location>
        <begin position="1"/>
        <end position="34"/>
    </location>
</feature>
<evidence type="ECO:0000256" key="1">
    <source>
        <dbReference type="SAM" id="MobiDB-lite"/>
    </source>
</evidence>
<evidence type="ECO:0000313" key="4">
    <source>
        <dbReference type="Proteomes" id="UP000031599"/>
    </source>
</evidence>
<proteinExistence type="predicted"/>
<comment type="caution">
    <text evidence="3">The sequence shown here is derived from an EMBL/GenBank/DDBJ whole genome shotgun (WGS) entry which is preliminary data.</text>
</comment>
<feature type="chain" id="PRO_5002145799" description="Lipoprotein" evidence="2">
    <location>
        <begin position="35"/>
        <end position="208"/>
    </location>
</feature>
<keyword evidence="2" id="KW-0732">Signal</keyword>
<dbReference type="AlphaFoldDB" id="A0A0C2A6V4"/>
<evidence type="ECO:0000313" key="3">
    <source>
        <dbReference type="EMBL" id="KIG19133.1"/>
    </source>
</evidence>
<feature type="region of interest" description="Disordered" evidence="1">
    <location>
        <begin position="37"/>
        <end position="74"/>
    </location>
</feature>
<feature type="compositionally biased region" description="Low complexity" evidence="1">
    <location>
        <begin position="50"/>
        <end position="72"/>
    </location>
</feature>
<dbReference type="RefSeq" id="WP_052546292.1">
    <property type="nucleotide sequence ID" value="NZ_JMCC02000004.1"/>
</dbReference>
<gene>
    <name evidence="3" type="ORF">DB30_04598</name>
</gene>
<name>A0A0C2A6V4_9BACT</name>
<evidence type="ECO:0000256" key="2">
    <source>
        <dbReference type="SAM" id="SignalP"/>
    </source>
</evidence>
<organism evidence="3 4">
    <name type="scientific">Enhygromyxa salina</name>
    <dbReference type="NCBI Taxonomy" id="215803"/>
    <lineage>
        <taxon>Bacteria</taxon>
        <taxon>Pseudomonadati</taxon>
        <taxon>Myxococcota</taxon>
        <taxon>Polyangia</taxon>
        <taxon>Nannocystales</taxon>
        <taxon>Nannocystaceae</taxon>
        <taxon>Enhygromyxa</taxon>
    </lineage>
</organism>
<reference evidence="3 4" key="1">
    <citation type="submission" date="2014-12" db="EMBL/GenBank/DDBJ databases">
        <title>Genome assembly of Enhygromyxa salina DSM 15201.</title>
        <authorList>
            <person name="Sharma G."/>
            <person name="Subramanian S."/>
        </authorList>
    </citation>
    <scope>NUCLEOTIDE SEQUENCE [LARGE SCALE GENOMIC DNA]</scope>
    <source>
        <strain evidence="3 4">DSM 15201</strain>
    </source>
</reference>
<dbReference type="EMBL" id="JMCC02000004">
    <property type="protein sequence ID" value="KIG19133.1"/>
    <property type="molecule type" value="Genomic_DNA"/>
</dbReference>